<dbReference type="SUPFAM" id="SSF56112">
    <property type="entry name" value="Protein kinase-like (PK-like)"/>
    <property type="match status" value="1"/>
</dbReference>
<evidence type="ECO:0008006" key="3">
    <source>
        <dbReference type="Google" id="ProtNLM"/>
    </source>
</evidence>
<dbReference type="AlphaFoldDB" id="J9ECL8"/>
<proteinExistence type="predicted"/>
<name>J9ECL8_WUCBA</name>
<dbReference type="InterPro" id="IPR011009">
    <property type="entry name" value="Kinase-like_dom_sf"/>
</dbReference>
<evidence type="ECO:0000313" key="2">
    <source>
        <dbReference type="Proteomes" id="UP000004810"/>
    </source>
</evidence>
<reference evidence="2" key="1">
    <citation type="submission" date="2012-08" db="EMBL/GenBank/DDBJ databases">
        <title>The Genome Sequence of Wuchereria bancrofti.</title>
        <authorList>
            <person name="Nutman T.B."/>
            <person name="Fink D.L."/>
            <person name="Russ C."/>
            <person name="Young S."/>
            <person name="Zeng Q."/>
            <person name="Koehrsen M."/>
            <person name="Alvarado L."/>
            <person name="Berlin A."/>
            <person name="Chapman S.B."/>
            <person name="Chen Z."/>
            <person name="Freedman E."/>
            <person name="Gellesch M."/>
            <person name="Goldberg J."/>
            <person name="Griggs A."/>
            <person name="Gujja S."/>
            <person name="Heilman E.R."/>
            <person name="Heiman D."/>
            <person name="Hepburn T."/>
            <person name="Howarth C."/>
            <person name="Jen D."/>
            <person name="Larson L."/>
            <person name="Lewis B."/>
            <person name="Mehta T."/>
            <person name="Park D."/>
            <person name="Pearson M."/>
            <person name="Roberts A."/>
            <person name="Saif S."/>
            <person name="Shea T."/>
            <person name="Shenoy N."/>
            <person name="Sisk P."/>
            <person name="Stolte C."/>
            <person name="Sykes S."/>
            <person name="Walk T."/>
            <person name="White J."/>
            <person name="Yandava C."/>
            <person name="Haas B."/>
            <person name="Henn M.R."/>
            <person name="Nusbaum C."/>
            <person name="Birren B."/>
        </authorList>
    </citation>
    <scope>NUCLEOTIDE SEQUENCE [LARGE SCALE GENOMIC DNA]</scope>
    <source>
        <strain evidence="2">NA</strain>
    </source>
</reference>
<dbReference type="Gene3D" id="1.10.510.10">
    <property type="entry name" value="Transferase(Phosphotransferase) domain 1"/>
    <property type="match status" value="1"/>
</dbReference>
<dbReference type="Proteomes" id="UP000004810">
    <property type="component" value="Unassembled WGS sequence"/>
</dbReference>
<feature type="non-terminal residue" evidence="1">
    <location>
        <position position="51"/>
    </location>
</feature>
<comment type="caution">
    <text evidence="1">The sequence shown here is derived from an EMBL/GenBank/DDBJ whole genome shotgun (WGS) entry which is preliminary data.</text>
</comment>
<organism evidence="1 2">
    <name type="scientific">Wuchereria bancrofti</name>
    <dbReference type="NCBI Taxonomy" id="6293"/>
    <lineage>
        <taxon>Eukaryota</taxon>
        <taxon>Metazoa</taxon>
        <taxon>Ecdysozoa</taxon>
        <taxon>Nematoda</taxon>
        <taxon>Chromadorea</taxon>
        <taxon>Rhabditida</taxon>
        <taxon>Spirurina</taxon>
        <taxon>Spiruromorpha</taxon>
        <taxon>Filarioidea</taxon>
        <taxon>Onchocercidae</taxon>
        <taxon>Wuchereria</taxon>
    </lineage>
</organism>
<accession>J9ECL8</accession>
<protein>
    <recommendedName>
        <fullName evidence="3">Protein kinase domain-containing protein</fullName>
    </recommendedName>
</protein>
<dbReference type="EMBL" id="ADBV01011603">
    <property type="protein sequence ID" value="EJW74777.1"/>
    <property type="molecule type" value="Genomic_DNA"/>
</dbReference>
<evidence type="ECO:0000313" key="1">
    <source>
        <dbReference type="EMBL" id="EJW74777.1"/>
    </source>
</evidence>
<gene>
    <name evidence="1" type="ORF">WUBG_14314</name>
</gene>
<sequence>MHISNIIRLVVIDFGSSRYCNEKVVVWNYGAIDFASPEQISHHEVTTKSDM</sequence>